<dbReference type="EMBL" id="VWZT01005780">
    <property type="protein sequence ID" value="NXH97624.1"/>
    <property type="molecule type" value="Genomic_DNA"/>
</dbReference>
<dbReference type="GO" id="GO:0042254">
    <property type="term" value="P:ribosome biogenesis"/>
    <property type="evidence" value="ECO:0007669"/>
    <property type="project" value="TreeGrafter"/>
</dbReference>
<feature type="non-terminal residue" evidence="2">
    <location>
        <position position="1525"/>
    </location>
</feature>
<evidence type="ECO:0000313" key="3">
    <source>
        <dbReference type="Proteomes" id="UP000570547"/>
    </source>
</evidence>
<dbReference type="Pfam" id="PF10441">
    <property type="entry name" value="Urb2"/>
    <property type="match status" value="1"/>
</dbReference>
<evidence type="ECO:0000313" key="2">
    <source>
        <dbReference type="EMBL" id="NXH97624.1"/>
    </source>
</evidence>
<feature type="domain" description="Nucleolar 27S pre-rRNA processing Urb2/Npa2 C-terminal" evidence="1">
    <location>
        <begin position="1322"/>
        <end position="1517"/>
    </location>
</feature>
<name>A0A7K9PE98_9CORV</name>
<dbReference type="PANTHER" id="PTHR15682:SF2">
    <property type="entry name" value="UNHEALTHY RIBOSOME BIOGENESIS PROTEIN 2 HOMOLOG"/>
    <property type="match status" value="1"/>
</dbReference>
<gene>
    <name evidence="2" type="primary">Urb2</name>
    <name evidence="2" type="ORF">PACPHI_R07471</name>
</gene>
<protein>
    <submittedName>
        <fullName evidence="2">URB2 protein</fullName>
    </submittedName>
</protein>
<proteinExistence type="predicted"/>
<dbReference type="InterPro" id="IPR018849">
    <property type="entry name" value="Urb2/Npa2_C"/>
</dbReference>
<organism evidence="2 3">
    <name type="scientific">Pachycephala philippinensis</name>
    <name type="common">yellow-belllied whistler</name>
    <dbReference type="NCBI Taxonomy" id="449367"/>
    <lineage>
        <taxon>Eukaryota</taxon>
        <taxon>Metazoa</taxon>
        <taxon>Chordata</taxon>
        <taxon>Craniata</taxon>
        <taxon>Vertebrata</taxon>
        <taxon>Euteleostomi</taxon>
        <taxon>Archelosauria</taxon>
        <taxon>Archosauria</taxon>
        <taxon>Dinosauria</taxon>
        <taxon>Saurischia</taxon>
        <taxon>Theropoda</taxon>
        <taxon>Coelurosauria</taxon>
        <taxon>Aves</taxon>
        <taxon>Neognathae</taxon>
        <taxon>Neoaves</taxon>
        <taxon>Telluraves</taxon>
        <taxon>Australaves</taxon>
        <taxon>Passeriformes</taxon>
        <taxon>Corvoidea</taxon>
        <taxon>Pachycephalidae</taxon>
        <taxon>Pachycephala</taxon>
    </lineage>
</organism>
<evidence type="ECO:0000259" key="1">
    <source>
        <dbReference type="Pfam" id="PF10441"/>
    </source>
</evidence>
<dbReference type="InterPro" id="IPR052609">
    <property type="entry name" value="Ribosome_Biogenesis_Reg"/>
</dbReference>
<feature type="non-terminal residue" evidence="2">
    <location>
        <position position="1"/>
    </location>
</feature>
<comment type="caution">
    <text evidence="2">The sequence shown here is derived from an EMBL/GenBank/DDBJ whole genome shotgun (WGS) entry which is preliminary data.</text>
</comment>
<keyword evidence="3" id="KW-1185">Reference proteome</keyword>
<dbReference type="PANTHER" id="PTHR15682">
    <property type="entry name" value="UNHEALTHY RIBOSOME BIOGENESIS PROTEIN 2 HOMOLOG"/>
    <property type="match status" value="1"/>
</dbReference>
<dbReference type="GO" id="GO:0005730">
    <property type="term" value="C:nucleolus"/>
    <property type="evidence" value="ECO:0007669"/>
    <property type="project" value="TreeGrafter"/>
</dbReference>
<reference evidence="2 3" key="1">
    <citation type="submission" date="2019-09" db="EMBL/GenBank/DDBJ databases">
        <title>Bird 10,000 Genomes (B10K) Project - Family phase.</title>
        <authorList>
            <person name="Zhang G."/>
        </authorList>
    </citation>
    <scope>NUCLEOTIDE SEQUENCE [LARGE SCALE GENOMIC DNA]</scope>
    <source>
        <strain evidence="2">B10K-DU-001-28</strain>
        <tissue evidence="2">Muscle</tissue>
    </source>
</reference>
<sequence>MAAIYSGIYLKLKSAKTSWEDKLKLARFAWISHQCVLPNKEQVLLDWVSHTLVSNYNKKLELEDEVVEKLWAYLDNVIHSKRLQDLLKSEKTVGLSFPIAQVINKRLSEAYSEKTQQNIGTVLSCSSGILSTPSLSIIYTAKCELLVDLLSKLSKLACQQLASVDAVGSQLFSVLQLTFAQYLLIQRQQTSPNRVFGQVTSHLLQPCLLLRHLLTVRSWTQADDNHVRQHLSREIRNQIETLLQTGLFQSELFSSYKEELLSEQESQEKKKRALKTLLLPVNTVQTKLGSDFCEPALHGAVVASSVSLLYKLFLDSYCKAENHLVCFHMLSRLFGCLRLSDLQQVGRRDMLSPVDWSTELLALEQLLNLVLSNDIYNVASDRIRHKEVQFGFYRKLAQMLLMHSQASIPAWFRCLKLLMALNHLIVEPDLDDLVSSAWIDAEASEPRTKKPQETLINTIFQTYSKLRQFPRLFEEVLTVICRPAVDELRPPVFSAGLTVKLRECLLELPPNQILDILCLFVEKCQTLIIPAVEGSIDMALKLMSVCSVLHAFLFNMRSLDDVTPSPVVLRTQRLMANIQEGITQPLMELLQAPRREEEKSELWLRKASDAALLLVYTWVEVDTLFGVSCSKYVSPTAEIAVTEPAARHWGISAFLPGVKEQCWGRVMELANSFASTSKYCLELLTLQKIKTMLMQTEADLQALQHTAAFILESGRSALSRGESEPWDGDISAITELSYPTAHWHLVMSNLTILLPYISLKDVEYIANVLLETLMLAKAQDAAMDQEPSISIGKISLGLIHSSLLPEMKVLHCAFLTHLINQFAMVLPTATRDSVDLPLQQLSKFWLLAKLLTHWKYHQKTNSLPWKTLEKVAQCIVLLAKNGCPVILKERQLQRCLGLLEIVSLLKLDSFLPSDCTRCFLVLLSLLVNTRASVSCTKLLLLKVLNTCLHLLRCLQAGRNASSVFKVLHASDVLEVVMTSQLTASKFFTDVLTVPVWAQYVQEVQEFLDNFLQMIIERRQSVKLNLEKFMSFLVSCRPDTGAAKSKDWKNWNPAAEQLLLTAFTTLCRVVTLHLQQLPEKKLHSAGVLSALLEPVVLQMVRSIEHGLQSNTPNQLLPVAFIPSVTTLLKADLSHPVKKDWQKEPSGFLEQPRIKLYQGFYSQILKELPCAGSNLQFLQPALQFLTVFCSVPELYPGKETAVMVVFAIKKLLSGPAITTQVIQSMEMELTEVLVQVLGNCSAEEFYAIMRLVLQGLEVRNVWQQKAKEVLSAVTLTKLLLSCPLSGDKEKAFWFASPQIITALALQTKEACQDQSLISIIVVPILETVAALLRQGEGVLVNPHHVSLAFSILLAVPLDHLKTEDYRGVFLGIHEVLFSIVQCHPKVLLKAAPSFLSSFHRLVVSVMHEGRQKGDRGNADEFEMILKCAHLVERMYTHIAAEMEDFTVFSAFIVAQYVTELQKVTLHPAVKTHLTEGIYHILDLCIERDIKFLNASLPAGVREVFKELYNDYNHYHKAKKQGEEKYTA</sequence>
<accession>A0A7K9PE98</accession>
<dbReference type="Proteomes" id="UP000570547">
    <property type="component" value="Unassembled WGS sequence"/>
</dbReference>